<evidence type="ECO:0000259" key="7">
    <source>
        <dbReference type="PROSITE" id="PS51085"/>
    </source>
</evidence>
<name>A0A3A1YY28_9BURK</name>
<keyword evidence="5" id="KW-0411">Iron-sulfur</keyword>
<dbReference type="InterPro" id="IPR001041">
    <property type="entry name" value="2Fe-2S_ferredoxin-type"/>
</dbReference>
<dbReference type="GO" id="GO:0009055">
    <property type="term" value="F:electron transfer activity"/>
    <property type="evidence" value="ECO:0007669"/>
    <property type="project" value="TreeGrafter"/>
</dbReference>
<comment type="similarity">
    <text evidence="1">Belongs to the adrenodoxin/putidaredoxin family.</text>
</comment>
<proteinExistence type="inferred from homology"/>
<dbReference type="InterPro" id="IPR018298">
    <property type="entry name" value="Adrenodoxin_Fe-S_BS"/>
</dbReference>
<dbReference type="RefSeq" id="WP_114420330.1">
    <property type="nucleotide sequence ID" value="NZ_NQYH01000001.1"/>
</dbReference>
<dbReference type="CDD" id="cd00207">
    <property type="entry name" value="fer2"/>
    <property type="match status" value="1"/>
</dbReference>
<dbReference type="SUPFAM" id="SSF54292">
    <property type="entry name" value="2Fe-2S ferredoxin-like"/>
    <property type="match status" value="1"/>
</dbReference>
<accession>A0A3A1YY28</accession>
<dbReference type="InterPro" id="IPR036010">
    <property type="entry name" value="2Fe-2S_ferredoxin-like_sf"/>
</dbReference>
<dbReference type="OrthoDB" id="9799640at2"/>
<dbReference type="PRINTS" id="PR00355">
    <property type="entry name" value="ADRENODOXIN"/>
</dbReference>
<evidence type="ECO:0000256" key="6">
    <source>
        <dbReference type="ARBA" id="ARBA00034078"/>
    </source>
</evidence>
<evidence type="ECO:0000256" key="1">
    <source>
        <dbReference type="ARBA" id="ARBA00010914"/>
    </source>
</evidence>
<dbReference type="GO" id="GO:0046872">
    <property type="term" value="F:metal ion binding"/>
    <property type="evidence" value="ECO:0007669"/>
    <property type="project" value="UniProtKB-KW"/>
</dbReference>
<dbReference type="PROSITE" id="PS00814">
    <property type="entry name" value="ADX"/>
    <property type="match status" value="1"/>
</dbReference>
<dbReference type="PROSITE" id="PS51085">
    <property type="entry name" value="2FE2S_FER_2"/>
    <property type="match status" value="1"/>
</dbReference>
<evidence type="ECO:0000256" key="5">
    <source>
        <dbReference type="ARBA" id="ARBA00023014"/>
    </source>
</evidence>
<evidence type="ECO:0000256" key="2">
    <source>
        <dbReference type="ARBA" id="ARBA00022714"/>
    </source>
</evidence>
<feature type="domain" description="2Fe-2S ferredoxin-type" evidence="7">
    <location>
        <begin position="2"/>
        <end position="106"/>
    </location>
</feature>
<dbReference type="Pfam" id="PF00111">
    <property type="entry name" value="Fer2"/>
    <property type="match status" value="1"/>
</dbReference>
<gene>
    <name evidence="8" type="ORF">CJP73_03160</name>
</gene>
<comment type="caution">
    <text evidence="8">The sequence shown here is derived from an EMBL/GenBank/DDBJ whole genome shotgun (WGS) entry which is preliminary data.</text>
</comment>
<organism evidence="8 9">
    <name type="scientific">Neopusillimonas maritima</name>
    <dbReference type="NCBI Taxonomy" id="2026239"/>
    <lineage>
        <taxon>Bacteria</taxon>
        <taxon>Pseudomonadati</taxon>
        <taxon>Pseudomonadota</taxon>
        <taxon>Betaproteobacteria</taxon>
        <taxon>Burkholderiales</taxon>
        <taxon>Alcaligenaceae</taxon>
        <taxon>Neopusillimonas</taxon>
    </lineage>
</organism>
<sequence length="107" mass="11366">MTKVTYVQPDGRRDVIEVAPGVTVMQAAVSNSIDGIVAECGGSAMCATCHVYVDPASTHLVPPIADVEVEMIESAASEHKETSRLSCQLVMSGDIDEFVVHIPSHQV</sequence>
<dbReference type="AlphaFoldDB" id="A0A3A1YY28"/>
<keyword evidence="3" id="KW-0479">Metal-binding</keyword>
<reference evidence="8 9" key="1">
    <citation type="submission" date="2017-08" db="EMBL/GenBank/DDBJ databases">
        <title>Pusillimonas indicus sp. nov., a member of the family Alcaligenaceae isolated from surface seawater.</title>
        <authorList>
            <person name="Li J."/>
        </authorList>
    </citation>
    <scope>NUCLEOTIDE SEQUENCE [LARGE SCALE GENOMIC DNA]</scope>
    <source>
        <strain evidence="8 9">L52-1-41</strain>
    </source>
</reference>
<evidence type="ECO:0000256" key="3">
    <source>
        <dbReference type="ARBA" id="ARBA00022723"/>
    </source>
</evidence>
<protein>
    <submittedName>
        <fullName evidence="8">Ferredoxin</fullName>
    </submittedName>
</protein>
<comment type="cofactor">
    <cofactor evidence="6">
        <name>[2Fe-2S] cluster</name>
        <dbReference type="ChEBI" id="CHEBI:190135"/>
    </cofactor>
</comment>
<dbReference type="GO" id="GO:0005829">
    <property type="term" value="C:cytosol"/>
    <property type="evidence" value="ECO:0007669"/>
    <property type="project" value="TreeGrafter"/>
</dbReference>
<dbReference type="PANTHER" id="PTHR23426">
    <property type="entry name" value="FERREDOXIN/ADRENODOXIN"/>
    <property type="match status" value="1"/>
</dbReference>
<keyword evidence="4" id="KW-0408">Iron</keyword>
<dbReference type="InterPro" id="IPR001055">
    <property type="entry name" value="Adrenodoxin-like"/>
</dbReference>
<dbReference type="Proteomes" id="UP000266206">
    <property type="component" value="Unassembled WGS sequence"/>
</dbReference>
<evidence type="ECO:0000313" key="8">
    <source>
        <dbReference type="EMBL" id="RIY42446.1"/>
    </source>
</evidence>
<dbReference type="Gene3D" id="3.10.20.30">
    <property type="match status" value="1"/>
</dbReference>
<dbReference type="PANTHER" id="PTHR23426:SF65">
    <property type="entry name" value="FERREDOXIN-2, MITOCHONDRIAL"/>
    <property type="match status" value="1"/>
</dbReference>
<evidence type="ECO:0000313" key="9">
    <source>
        <dbReference type="Proteomes" id="UP000266206"/>
    </source>
</evidence>
<dbReference type="GO" id="GO:0140647">
    <property type="term" value="P:P450-containing electron transport chain"/>
    <property type="evidence" value="ECO:0007669"/>
    <property type="project" value="InterPro"/>
</dbReference>
<dbReference type="InterPro" id="IPR012675">
    <property type="entry name" value="Beta-grasp_dom_sf"/>
</dbReference>
<evidence type="ECO:0000256" key="4">
    <source>
        <dbReference type="ARBA" id="ARBA00023004"/>
    </source>
</evidence>
<keyword evidence="2" id="KW-0001">2Fe-2S</keyword>
<dbReference type="EMBL" id="NQYH01000001">
    <property type="protein sequence ID" value="RIY42446.1"/>
    <property type="molecule type" value="Genomic_DNA"/>
</dbReference>
<dbReference type="GO" id="GO:0051537">
    <property type="term" value="F:2 iron, 2 sulfur cluster binding"/>
    <property type="evidence" value="ECO:0007669"/>
    <property type="project" value="UniProtKB-KW"/>
</dbReference>